<evidence type="ECO:0000313" key="7">
    <source>
        <dbReference type="EMBL" id="TKB56544.1"/>
    </source>
</evidence>
<keyword evidence="2" id="KW-0597">Phosphoprotein</keyword>
<evidence type="ECO:0000256" key="3">
    <source>
        <dbReference type="PROSITE-ProRule" id="PRU01091"/>
    </source>
</evidence>
<dbReference type="CDD" id="cd00383">
    <property type="entry name" value="trans_reg_C"/>
    <property type="match status" value="1"/>
</dbReference>
<comment type="caution">
    <text evidence="7">The sequence shown here is derived from an EMBL/GenBank/DDBJ whole genome shotgun (WGS) entry which is preliminary data.</text>
</comment>
<feature type="region of interest" description="Disordered" evidence="4">
    <location>
        <begin position="105"/>
        <end position="124"/>
    </location>
</feature>
<keyword evidence="1 3" id="KW-0238">DNA-binding</keyword>
<dbReference type="InterPro" id="IPR016032">
    <property type="entry name" value="Sig_transdc_resp-reg_C-effctor"/>
</dbReference>
<dbReference type="Pfam" id="PF00072">
    <property type="entry name" value="Response_reg"/>
    <property type="match status" value="1"/>
</dbReference>
<feature type="modified residue" description="4-aspartylphosphate" evidence="2">
    <location>
        <position position="215"/>
    </location>
</feature>
<evidence type="ECO:0000256" key="2">
    <source>
        <dbReference type="PROSITE-ProRule" id="PRU00169"/>
    </source>
</evidence>
<evidence type="ECO:0000259" key="5">
    <source>
        <dbReference type="PROSITE" id="PS50110"/>
    </source>
</evidence>
<dbReference type="AlphaFoldDB" id="A0A4V5NZL5"/>
<sequence length="287" mass="32695">MLYCFEQFELDTERHSLRCDQDLLQCDERSIRLLILLAESAPEPVSQQQLLDQLWPDTVVSNWSVSRLISDTRKLLAKQGVEFQVIQTVHGRGYRLASEAQERLRKYQSGKTTPTSSSQDSETKLPQSGLMFTMLLATSMVALLFLAIWQLNESIAPEELPNPLARILWVDDHPENNLNETKFLNSQQVAIFTVTSTEEALQLLTIYRYDVVISDMGRNGDWLAGLKLVKALREKGDRTPFLIYTFKPSEAQIKMVHEQGAQGVTGDPFSLYQMLAEHIPLPKQIEL</sequence>
<dbReference type="InterPro" id="IPR001867">
    <property type="entry name" value="OmpR/PhoB-type_DNA-bd"/>
</dbReference>
<dbReference type="GO" id="GO:0000160">
    <property type="term" value="P:phosphorelay signal transduction system"/>
    <property type="evidence" value="ECO:0007669"/>
    <property type="project" value="InterPro"/>
</dbReference>
<gene>
    <name evidence="7" type="ORF">FCL42_05270</name>
</gene>
<dbReference type="Gene3D" id="3.40.50.2300">
    <property type="match status" value="1"/>
</dbReference>
<dbReference type="InterPro" id="IPR001789">
    <property type="entry name" value="Sig_transdc_resp-reg_receiver"/>
</dbReference>
<proteinExistence type="predicted"/>
<accession>A0A4V5NZL5</accession>
<dbReference type="Gene3D" id="1.10.10.10">
    <property type="entry name" value="Winged helix-like DNA-binding domain superfamily/Winged helix DNA-binding domain"/>
    <property type="match status" value="1"/>
</dbReference>
<dbReference type="InterPro" id="IPR036388">
    <property type="entry name" value="WH-like_DNA-bd_sf"/>
</dbReference>
<dbReference type="OrthoDB" id="9180348at2"/>
<dbReference type="SUPFAM" id="SSF52172">
    <property type="entry name" value="CheY-like"/>
    <property type="match status" value="1"/>
</dbReference>
<dbReference type="CDD" id="cd00156">
    <property type="entry name" value="REC"/>
    <property type="match status" value="1"/>
</dbReference>
<dbReference type="Proteomes" id="UP000305675">
    <property type="component" value="Unassembled WGS sequence"/>
</dbReference>
<feature type="compositionally biased region" description="Polar residues" evidence="4">
    <location>
        <begin position="109"/>
        <end position="124"/>
    </location>
</feature>
<dbReference type="GO" id="GO:0006355">
    <property type="term" value="P:regulation of DNA-templated transcription"/>
    <property type="evidence" value="ECO:0007669"/>
    <property type="project" value="InterPro"/>
</dbReference>
<dbReference type="InterPro" id="IPR011006">
    <property type="entry name" value="CheY-like_superfamily"/>
</dbReference>
<organism evidence="7 8">
    <name type="scientific">Ferrimonas aestuarii</name>
    <dbReference type="NCBI Taxonomy" id="2569539"/>
    <lineage>
        <taxon>Bacteria</taxon>
        <taxon>Pseudomonadati</taxon>
        <taxon>Pseudomonadota</taxon>
        <taxon>Gammaproteobacteria</taxon>
        <taxon>Alteromonadales</taxon>
        <taxon>Ferrimonadaceae</taxon>
        <taxon>Ferrimonas</taxon>
    </lineage>
</organism>
<dbReference type="RefSeq" id="WP_136862348.1">
    <property type="nucleotide sequence ID" value="NZ_SWCJ01000003.1"/>
</dbReference>
<evidence type="ECO:0000313" key="8">
    <source>
        <dbReference type="Proteomes" id="UP000305675"/>
    </source>
</evidence>
<keyword evidence="8" id="KW-1185">Reference proteome</keyword>
<evidence type="ECO:0000256" key="4">
    <source>
        <dbReference type="SAM" id="MobiDB-lite"/>
    </source>
</evidence>
<feature type="domain" description="OmpR/PhoB-type" evidence="6">
    <location>
        <begin position="1"/>
        <end position="98"/>
    </location>
</feature>
<reference evidence="7 8" key="1">
    <citation type="submission" date="2019-04" db="EMBL/GenBank/DDBJ databases">
        <authorList>
            <person name="Hwang J.C."/>
        </authorList>
    </citation>
    <scope>NUCLEOTIDE SEQUENCE [LARGE SCALE GENOMIC DNA]</scope>
    <source>
        <strain evidence="7 8">IMCC35002</strain>
    </source>
</reference>
<dbReference type="EMBL" id="SWCJ01000003">
    <property type="protein sequence ID" value="TKB56544.1"/>
    <property type="molecule type" value="Genomic_DNA"/>
</dbReference>
<dbReference type="PROSITE" id="PS51755">
    <property type="entry name" value="OMPR_PHOB"/>
    <property type="match status" value="1"/>
</dbReference>
<name>A0A4V5NZL5_9GAMM</name>
<dbReference type="Pfam" id="PF00486">
    <property type="entry name" value="Trans_reg_C"/>
    <property type="match status" value="1"/>
</dbReference>
<dbReference type="SUPFAM" id="SSF46894">
    <property type="entry name" value="C-terminal effector domain of the bipartite response regulators"/>
    <property type="match status" value="1"/>
</dbReference>
<evidence type="ECO:0000259" key="6">
    <source>
        <dbReference type="PROSITE" id="PS51755"/>
    </source>
</evidence>
<feature type="domain" description="Response regulatory" evidence="5">
    <location>
        <begin position="166"/>
        <end position="282"/>
    </location>
</feature>
<evidence type="ECO:0000256" key="1">
    <source>
        <dbReference type="ARBA" id="ARBA00023125"/>
    </source>
</evidence>
<dbReference type="PROSITE" id="PS50110">
    <property type="entry name" value="RESPONSE_REGULATORY"/>
    <property type="match status" value="1"/>
</dbReference>
<protein>
    <submittedName>
        <fullName evidence="7">Response regulator</fullName>
    </submittedName>
</protein>
<dbReference type="SMART" id="SM00862">
    <property type="entry name" value="Trans_reg_C"/>
    <property type="match status" value="1"/>
</dbReference>
<feature type="DNA-binding region" description="OmpR/PhoB-type" evidence="3">
    <location>
        <begin position="1"/>
        <end position="98"/>
    </location>
</feature>
<dbReference type="GO" id="GO:0003677">
    <property type="term" value="F:DNA binding"/>
    <property type="evidence" value="ECO:0007669"/>
    <property type="project" value="UniProtKB-UniRule"/>
</dbReference>